<dbReference type="PANTHER" id="PTHR35399:SF2">
    <property type="entry name" value="DUF839 DOMAIN-CONTAINING PROTEIN"/>
    <property type="match status" value="1"/>
</dbReference>
<organism evidence="1 2">
    <name type="scientific">Leptospira haakeii</name>
    <dbReference type="NCBI Taxonomy" id="2023198"/>
    <lineage>
        <taxon>Bacteria</taxon>
        <taxon>Pseudomonadati</taxon>
        <taxon>Spirochaetota</taxon>
        <taxon>Spirochaetia</taxon>
        <taxon>Leptospirales</taxon>
        <taxon>Leptospiraceae</taxon>
        <taxon>Leptospira</taxon>
    </lineage>
</organism>
<protein>
    <recommendedName>
        <fullName evidence="3">DUF839 domain-containing protein</fullName>
    </recommendedName>
</protein>
<dbReference type="Proteomes" id="UP000231857">
    <property type="component" value="Unassembled WGS sequence"/>
</dbReference>
<dbReference type="Pfam" id="PF05787">
    <property type="entry name" value="PhoX"/>
    <property type="match status" value="1"/>
</dbReference>
<proteinExistence type="predicted"/>
<sequence length="647" mass="69315">MKNLIHEKKKFSKIHHSILLVSLILPILFAENCVADKGEGNAALALLGAGANSFRDVSFEEADFPSTAAQKSTHQVSATITVNDIEQSISYVNLIRSGETKGTGTFGIPMDMTGTAIPNGTAIGYTFRNGGTGQNGPSMSSDFSSLIQVDGSIFMITHFEDVVGSMYISKLSQDLVTGTLSVDSTKHVDMSGVKGIYIPCAGSVSPWNTHLGSEEYEPNAAKANSATNMNYYPAYLGAEAANPYRYGWIPEVKILNSNGDTSVAKHFAMGRFAHELAKVLPDERSVYLADDGANVGLFFFVADHKKDLTSGTLYAAKWTQKSATNGGSADISWINLGHSTDTEIVTAINSGITFSNMFEADGAFDGSTPGSCTVASGYKYIEVEGSGKECLKLKTGNFTTGASIEILASRLETRRYAALKGASIEFNKEEGITYNTNASKLYVAMSSLKAGMIDSSGDIQLPSNPCGGVYSLDLGGGRQDTLGDHIDSSFVAFNMAGEVMGQAASVSDFGYLAYGADVSNTCKASSIANPDNVAFMENSNILIIGEDTNTGEHQNDATFAYNVSTKTLTRIWTTPYGSETTSPYFYKNLNGWSYLTVVTQHPYGENDMTNSKKSWSAHNVDEGSPTIPAYGDNLYPSYVGYIGPFRY</sequence>
<dbReference type="RefSeq" id="WP_100722746.1">
    <property type="nucleotide sequence ID" value="NZ_NPEG01000001.1"/>
</dbReference>
<dbReference type="InterPro" id="IPR008557">
    <property type="entry name" value="PhoX"/>
</dbReference>
<evidence type="ECO:0008006" key="3">
    <source>
        <dbReference type="Google" id="ProtNLM"/>
    </source>
</evidence>
<gene>
    <name evidence="1" type="ORF">CH363_11840</name>
</gene>
<evidence type="ECO:0000313" key="2">
    <source>
        <dbReference type="Proteomes" id="UP000231857"/>
    </source>
</evidence>
<reference evidence="1 2" key="1">
    <citation type="submission" date="2017-07" db="EMBL/GenBank/DDBJ databases">
        <title>Leptospira spp. isolated from tropical soils.</title>
        <authorList>
            <person name="Thibeaux R."/>
            <person name="Iraola G."/>
            <person name="Ferres I."/>
            <person name="Bierque E."/>
            <person name="Girault D."/>
            <person name="Soupe-Gilbert M.-E."/>
            <person name="Picardeau M."/>
            <person name="Goarant C."/>
        </authorList>
    </citation>
    <scope>NUCLEOTIDE SEQUENCE [LARGE SCALE GENOMIC DNA]</scope>
    <source>
        <strain evidence="1 2">ATI7-C-A2</strain>
    </source>
</reference>
<keyword evidence="2" id="KW-1185">Reference proteome</keyword>
<dbReference type="PANTHER" id="PTHR35399">
    <property type="entry name" value="SLR8030 PROTEIN"/>
    <property type="match status" value="1"/>
</dbReference>
<name>A0ABX4PIS3_9LEPT</name>
<dbReference type="EMBL" id="NPEI01000006">
    <property type="protein sequence ID" value="PKA15699.1"/>
    <property type="molecule type" value="Genomic_DNA"/>
</dbReference>
<evidence type="ECO:0000313" key="1">
    <source>
        <dbReference type="EMBL" id="PKA15699.1"/>
    </source>
</evidence>
<comment type="caution">
    <text evidence="1">The sequence shown here is derived from an EMBL/GenBank/DDBJ whole genome shotgun (WGS) entry which is preliminary data.</text>
</comment>
<accession>A0ABX4PIS3</accession>